<gene>
    <name evidence="1" type="primary">ODV-ec27</name>
    <name evidence="1" type="ORF">Eudi_ORF11</name>
</gene>
<evidence type="ECO:0000313" key="2">
    <source>
        <dbReference type="Proteomes" id="UP000830275"/>
    </source>
</evidence>
<dbReference type="Proteomes" id="UP000830275">
    <property type="component" value="Segment"/>
</dbReference>
<organism evidence="1 2">
    <name type="scientific">Artaxa digramma nucleopolyhedrovirus</name>
    <dbReference type="NCBI Taxonomy" id="3070910"/>
    <lineage>
        <taxon>Viruses</taxon>
        <taxon>Viruses incertae sedis</taxon>
        <taxon>Naldaviricetes</taxon>
        <taxon>Lefavirales</taxon>
        <taxon>Baculoviridae</taxon>
        <taxon>Alphabaculovirus</taxon>
        <taxon>Alphabaculovirus ardigrammae</taxon>
    </lineage>
</organism>
<proteinExistence type="predicted"/>
<protein>
    <submittedName>
        <fullName evidence="1">ODV-ec27</fullName>
    </submittedName>
</protein>
<name>A0AAE6UZJ8_9ABAC</name>
<keyword evidence="2" id="KW-1185">Reference proteome</keyword>
<dbReference type="GO" id="GO:0019031">
    <property type="term" value="C:viral envelope"/>
    <property type="evidence" value="ECO:0007669"/>
    <property type="project" value="InterPro"/>
</dbReference>
<reference evidence="1 2" key="1">
    <citation type="journal article" date="2019" name="Viruses">
        <title>Genome Analysis of a Novel Clade II.b Alphabaculovirus Obtained from Artaxa digramma.</title>
        <authorList>
            <person name="Li J."/>
            <person name="Duan X."/>
            <person name="Wang Q."/>
            <person name="Zhang L."/>
            <person name="Deng F."/>
            <person name="Wang H."/>
            <person name="Hu Z."/>
            <person name="Wang M."/>
            <person name="Wang J."/>
        </authorList>
    </citation>
    <scope>NUCLEOTIDE SEQUENCE [LARGE SCALE GENOMIC DNA]</scope>
    <source>
        <strain evidence="1 2">424</strain>
    </source>
</reference>
<evidence type="ECO:0000313" key="1">
    <source>
        <dbReference type="EMBL" id="QHB21670.1"/>
    </source>
</evidence>
<sequence length="302" mass="35073">MKKIKYPSSSSGGPKIRTVTEIINGKDKLKRDYDMTEFDAKNLNSLESYNNLQIKLILVKYIAMLSTLNLTQPLLTIFKERNMKSEINTIILASLGFSHNRVNPIINNFDNRIEFEIVEDPQHTIPGEPILFMQNENDDIVCYIDRVSIAKTIDRQFDVDICVDTLVEEHKKIKIMKAFTKSGRKRTRQNSSETMVVFDEYYNYNNPSAIAINETIATQYLNLLFIVEHAYCHYCILKNYGIYSYIRSMVDHTMFSNKYKPTNSVALENLLLSKFRFTVEEFDKINVNTTNAKNSVKMLSYN</sequence>
<dbReference type="InterPro" id="IPR007978">
    <property type="entry name" value="Baculo_ODV-E27"/>
</dbReference>
<dbReference type="Pfam" id="PF05314">
    <property type="entry name" value="Baculo_ODV-E27"/>
    <property type="match status" value="1"/>
</dbReference>
<dbReference type="EMBL" id="MN233792">
    <property type="protein sequence ID" value="QHB21670.1"/>
    <property type="molecule type" value="Genomic_DNA"/>
</dbReference>
<accession>A0AAE6UZJ8</accession>